<reference evidence="7 8" key="1">
    <citation type="submission" date="2016-10" db="EMBL/GenBank/DDBJ databases">
        <authorList>
            <person name="de Groot N.N."/>
        </authorList>
    </citation>
    <scope>NUCLEOTIDE SEQUENCE [LARGE SCALE GENOMIC DNA]</scope>
    <source>
        <strain evidence="7 8">DSM 19803</strain>
    </source>
</reference>
<evidence type="ECO:0000313" key="7">
    <source>
        <dbReference type="EMBL" id="SDG73737.1"/>
    </source>
</evidence>
<evidence type="ECO:0000259" key="6">
    <source>
        <dbReference type="Pfam" id="PF07980"/>
    </source>
</evidence>
<keyword evidence="8" id="KW-1185">Reference proteome</keyword>
<evidence type="ECO:0000256" key="1">
    <source>
        <dbReference type="ARBA" id="ARBA00004442"/>
    </source>
</evidence>
<dbReference type="Proteomes" id="UP000199296">
    <property type="component" value="Unassembled WGS sequence"/>
</dbReference>
<comment type="subcellular location">
    <subcellularLocation>
        <location evidence="1">Cell outer membrane</location>
    </subcellularLocation>
</comment>
<accession>A0A1G7WP21</accession>
<organism evidence="7 8">
    <name type="scientific">Psychroflexus sediminis</name>
    <dbReference type="NCBI Taxonomy" id="470826"/>
    <lineage>
        <taxon>Bacteria</taxon>
        <taxon>Pseudomonadati</taxon>
        <taxon>Bacteroidota</taxon>
        <taxon>Flavobacteriia</taxon>
        <taxon>Flavobacteriales</taxon>
        <taxon>Flavobacteriaceae</taxon>
        <taxon>Psychroflexus</taxon>
    </lineage>
</organism>
<feature type="domain" description="RagB/SusD" evidence="6">
    <location>
        <begin position="361"/>
        <end position="531"/>
    </location>
</feature>
<dbReference type="GO" id="GO:0009279">
    <property type="term" value="C:cell outer membrane"/>
    <property type="evidence" value="ECO:0007669"/>
    <property type="project" value="UniProtKB-SubCell"/>
</dbReference>
<dbReference type="Gene3D" id="1.10.3780.10">
    <property type="entry name" value="SusD-like"/>
    <property type="match status" value="1"/>
</dbReference>
<dbReference type="EMBL" id="FNCW01000006">
    <property type="protein sequence ID" value="SDG73737.1"/>
    <property type="molecule type" value="Genomic_DNA"/>
</dbReference>
<sequence length="531" mass="58713">MKLKQYILLTFIGTLLFSSCESDLDVGVNDPNIILADEVYTSAEAYKQALAGVYANLSLSSLTDPGGSNIGGLDAGTGQYMRGLFNLQNLSTDEVIWTFENDPGLRGVQRNSASPENVLLRGVYSRAMFSVALSNEFLRQSSDELLQARGIGSAEEIQTYRAEAKALKALSYYHLMDMFGKAPYYDETMEVGFIQGEELSRTELFDLVESLLLEAFDDLPAGNTGEYARIDQGVVNMILAKIYLNAEVYTGTARYDQALARSLDVINAGYQLVDDYQFNFLADNDSNGAQNEIIFPIVNDGQTTQNFGGTTILIQGQVGAQEQNGESLGVNPGGFGGLFRVRPEFAEQFILNPLYDNDSRNTLITEDRPINLEISDPNTGYIITKYSNRTSTGDFGSDRLFTDTDFPMFRLADAYLMYAEAHLRGGGGDLNTAVGYVNVLRERAFGDTSGNISATQLTLDFLIDERSRELYWESHRRQDLIRFGLYTGNQYIWSFKGGPSTGTSLDEFRALYPIPSASLATNQNLTQNPGY</sequence>
<dbReference type="OrthoDB" id="5694214at2"/>
<dbReference type="InterPro" id="IPR011990">
    <property type="entry name" value="TPR-like_helical_dom_sf"/>
</dbReference>
<evidence type="ECO:0000313" key="8">
    <source>
        <dbReference type="Proteomes" id="UP000199296"/>
    </source>
</evidence>
<dbReference type="Pfam" id="PF07980">
    <property type="entry name" value="SusD_RagB"/>
    <property type="match status" value="1"/>
</dbReference>
<dbReference type="InterPro" id="IPR012944">
    <property type="entry name" value="SusD_RagB_dom"/>
</dbReference>
<name>A0A1G7WP21_9FLAO</name>
<keyword evidence="5" id="KW-0998">Cell outer membrane</keyword>
<keyword evidence="3" id="KW-0732">Signal</keyword>
<gene>
    <name evidence="7" type="ORF">SAMN04488027_10636</name>
</gene>
<comment type="similarity">
    <text evidence="2">Belongs to the SusD family.</text>
</comment>
<keyword evidence="4" id="KW-0472">Membrane</keyword>
<dbReference type="Gene3D" id="1.25.40.390">
    <property type="match status" value="1"/>
</dbReference>
<dbReference type="CDD" id="cd08977">
    <property type="entry name" value="SusD"/>
    <property type="match status" value="1"/>
</dbReference>
<dbReference type="Gene3D" id="1.25.40.10">
    <property type="entry name" value="Tetratricopeptide repeat domain"/>
    <property type="match status" value="1"/>
</dbReference>
<evidence type="ECO:0000256" key="5">
    <source>
        <dbReference type="ARBA" id="ARBA00023237"/>
    </source>
</evidence>
<dbReference type="PROSITE" id="PS51257">
    <property type="entry name" value="PROKAR_LIPOPROTEIN"/>
    <property type="match status" value="1"/>
</dbReference>
<dbReference type="STRING" id="470826.SAMN04488027_10636"/>
<evidence type="ECO:0000256" key="3">
    <source>
        <dbReference type="ARBA" id="ARBA00022729"/>
    </source>
</evidence>
<dbReference type="RefSeq" id="WP_093367763.1">
    <property type="nucleotide sequence ID" value="NZ_FNCW01000006.1"/>
</dbReference>
<dbReference type="AlphaFoldDB" id="A0A1G7WP21"/>
<proteinExistence type="inferred from homology"/>
<evidence type="ECO:0000256" key="2">
    <source>
        <dbReference type="ARBA" id="ARBA00006275"/>
    </source>
</evidence>
<protein>
    <submittedName>
        <fullName evidence="7">Starch-binding associating with outer membrane</fullName>
    </submittedName>
</protein>
<dbReference type="SUPFAM" id="SSF48452">
    <property type="entry name" value="TPR-like"/>
    <property type="match status" value="1"/>
</dbReference>
<evidence type="ECO:0000256" key="4">
    <source>
        <dbReference type="ARBA" id="ARBA00023136"/>
    </source>
</evidence>